<dbReference type="Gene3D" id="2.60.120.200">
    <property type="match status" value="1"/>
</dbReference>
<organism evidence="1">
    <name type="scientific">Hydatigena taeniaeformis</name>
    <name type="common">Feline tapeworm</name>
    <name type="synonym">Taenia taeniaeformis</name>
    <dbReference type="NCBI Taxonomy" id="6205"/>
    <lineage>
        <taxon>Eukaryota</taxon>
        <taxon>Metazoa</taxon>
        <taxon>Spiralia</taxon>
        <taxon>Lophotrochozoa</taxon>
        <taxon>Platyhelminthes</taxon>
        <taxon>Cestoda</taxon>
        <taxon>Eucestoda</taxon>
        <taxon>Cyclophyllidea</taxon>
        <taxon>Taeniidae</taxon>
        <taxon>Hydatigera</taxon>
    </lineage>
</organism>
<sequence>LHSWNATLTFSKKPHNFKAFVLFQAVPPPTNDEQYPTLAPKPVPAPTTPSIRPIYPLPEENLFSKFKSESIKNVSYLATTNHYWTFSTNSKWITDQAPIKNFLTKSLYERFDSLSMDNVAAKIKDDFGKTPGSLFTPLDTMDGFVGTGQIAKGLFPEDTPSVRLTRQSGTMCFKLVPDLGAERPYFRACITDPEKSDRFEIFLTPIPTPPPPTDHRVDYSRLVDEYQPRSWFHLPTNPYYTTADGYFELNTEPNSGNGCRDVKLLGNNCRSRGSYKLDTINAYCKLKNSLKTTCPGNFSMCQSGFSIGAWISVPSTLNANKKPMSLFEVAGYIKVALFGDFLHLLVFDGRSWRATRIIEAVTRGTVFNVGFSISEANHLASGFINGLSVQTMIFASQKPDKTNTHGEVHDGDIILGSKDVGWSAEGVAVGDLVYWNRITLPHEGHRFVGYTASQVQLLSNANHYWSTDAYVLHDAPCRLAFERKRQQMLTSDESIPNYRLASIYKPVGLQPVRYILDQDKRSLAPILSMRKNDYFMLGRRKQAVPTQADLEWLDHCLHAPSKQTCGVKGVTLSIWLSLQSVSDSRIRYIFNSGNPGTSEISAVRDGHGWAIFTRRALLGASVSTTAGDWTLLLDSKSYKLGQWLNLGITWNTNVGLKLFVNGIDLNMPPTKPKTHAKGYEAPPHLLVGRFDTDDLSSCLTPAEAEAETHDYSLTGIPVFWEMAHFALSEVAYIDKYMTPHEYALNFGFLGNEMIQKNSKHVWYGAELLDPSIADLLLASQMNIPRQSGPYAMHNASTLSVQYEEDRRVVILDQTNMLRLGPLSPVACPGNASECTNGFTIGGWYSLIPDVDGMAHANFSSPLVLLTGNGGKMGIALTDGGYRITGWMCDVACSGPSEVLIATSHHNQWFHVALSWLDNEIYLFLNGNRISKCVNTSETKKIGEKIFSTTGTNPAYLAVVAPPHQDIGYRLAVAIVNIWDTCVDSEFNIGDFMGLSRAQKNYFSRSTIYWPMSGLLTHLAPSRIITSDIERAKDMRNVEGGALCTKSTHGSYIVLTGDHRPGGNYSNLYYSCLYDANQCHELLLIVNFRLNAELKMEDQEFVILKTPPEGNAAGIEISINPMKEMLKLTRRKTKSKCSLSVNLGSAINTLKEWTNLQVSFSDQDLRLYLNEEFVSV</sequence>
<dbReference type="InterPro" id="IPR013320">
    <property type="entry name" value="ConA-like_dom_sf"/>
</dbReference>
<dbReference type="SUPFAM" id="SSF49899">
    <property type="entry name" value="Concanavalin A-like lectins/glucanases"/>
    <property type="match status" value="2"/>
</dbReference>
<dbReference type="WBParaSite" id="TTAC_0000172101-mRNA-1">
    <property type="protein sequence ID" value="TTAC_0000172101-mRNA-1"/>
    <property type="gene ID" value="TTAC_0000172101"/>
</dbReference>
<proteinExistence type="predicted"/>
<protein>
    <submittedName>
        <fullName evidence="1">VWFD domain-containing protein</fullName>
    </submittedName>
</protein>
<accession>A0A0R3WLT3</accession>
<dbReference type="AlphaFoldDB" id="A0A0R3WLT3"/>
<evidence type="ECO:0000313" key="1">
    <source>
        <dbReference type="WBParaSite" id="TTAC_0000172101-mRNA-1"/>
    </source>
</evidence>
<reference evidence="1" key="1">
    <citation type="submission" date="2017-02" db="UniProtKB">
        <authorList>
            <consortium name="WormBaseParasite"/>
        </authorList>
    </citation>
    <scope>IDENTIFICATION</scope>
</reference>
<dbReference type="STRING" id="6205.A0A0R3WLT3"/>
<name>A0A0R3WLT3_HYDTA</name>